<gene>
    <name evidence="1" type="ORF">QAD02_008656</name>
</gene>
<accession>A0ACC2N9I4</accession>
<name>A0ACC2N9I4_9HYME</name>
<protein>
    <submittedName>
        <fullName evidence="1">Uncharacterized protein</fullName>
    </submittedName>
</protein>
<evidence type="ECO:0000313" key="2">
    <source>
        <dbReference type="Proteomes" id="UP001239111"/>
    </source>
</evidence>
<keyword evidence="2" id="KW-1185">Reference proteome</keyword>
<sequence>MPQRSPFAIQDDRGSPQSSPPAGVSAVSYTPTPPHHKLWDYMAPLTNHLGNFTASRMAYLNAQAAVAAAFLPPPHHHHHVAAHHQVHAQSGQLGAQTPGSLGVHPAAHAHSMLPGGPGVNANHHQGSPNQHGSPHGKNCE</sequence>
<reference evidence="1" key="1">
    <citation type="submission" date="2023-04" db="EMBL/GenBank/DDBJ databases">
        <title>A chromosome-level genome assembly of the parasitoid wasp Eretmocerus hayati.</title>
        <authorList>
            <person name="Zhong Y."/>
            <person name="Liu S."/>
            <person name="Liu Y."/>
        </authorList>
    </citation>
    <scope>NUCLEOTIDE SEQUENCE</scope>
    <source>
        <strain evidence="1">ZJU_SS_LIU_2023</strain>
    </source>
</reference>
<dbReference type="EMBL" id="CM056744">
    <property type="protein sequence ID" value="KAJ8666994.1"/>
    <property type="molecule type" value="Genomic_DNA"/>
</dbReference>
<evidence type="ECO:0000313" key="1">
    <source>
        <dbReference type="EMBL" id="KAJ8666994.1"/>
    </source>
</evidence>
<comment type="caution">
    <text evidence="1">The sequence shown here is derived from an EMBL/GenBank/DDBJ whole genome shotgun (WGS) entry which is preliminary data.</text>
</comment>
<proteinExistence type="predicted"/>
<organism evidence="1 2">
    <name type="scientific">Eretmocerus hayati</name>
    <dbReference type="NCBI Taxonomy" id="131215"/>
    <lineage>
        <taxon>Eukaryota</taxon>
        <taxon>Metazoa</taxon>
        <taxon>Ecdysozoa</taxon>
        <taxon>Arthropoda</taxon>
        <taxon>Hexapoda</taxon>
        <taxon>Insecta</taxon>
        <taxon>Pterygota</taxon>
        <taxon>Neoptera</taxon>
        <taxon>Endopterygota</taxon>
        <taxon>Hymenoptera</taxon>
        <taxon>Apocrita</taxon>
        <taxon>Proctotrupomorpha</taxon>
        <taxon>Chalcidoidea</taxon>
        <taxon>Aphelinidae</taxon>
        <taxon>Aphelininae</taxon>
        <taxon>Eretmocerus</taxon>
    </lineage>
</organism>
<dbReference type="Proteomes" id="UP001239111">
    <property type="component" value="Chromosome 4"/>
</dbReference>